<dbReference type="Gene3D" id="1.10.287.280">
    <property type="match status" value="1"/>
</dbReference>
<evidence type="ECO:0000313" key="13">
    <source>
        <dbReference type="EMBL" id="GJJ10389.1"/>
    </source>
</evidence>
<comment type="function">
    <text evidence="10">DNA-dependent RNA polymerase catalyzes the transcription of DNA into RNA using the four ribonucleoside triphosphates as substrates.</text>
</comment>
<evidence type="ECO:0000313" key="14">
    <source>
        <dbReference type="Proteomes" id="UP001050691"/>
    </source>
</evidence>
<evidence type="ECO:0000256" key="5">
    <source>
        <dbReference type="ARBA" id="ARBA00022695"/>
    </source>
</evidence>
<dbReference type="PROSITE" id="PS00489">
    <property type="entry name" value="RNA_POL_PHAGE_2"/>
    <property type="match status" value="1"/>
</dbReference>
<name>A0AAV5ACE9_9AGAM</name>
<evidence type="ECO:0000256" key="11">
    <source>
        <dbReference type="SAM" id="MobiDB-lite"/>
    </source>
</evidence>
<dbReference type="EC" id="2.7.7.6" evidence="10"/>
<dbReference type="EMBL" id="BPWL01000005">
    <property type="protein sequence ID" value="GJJ10389.1"/>
    <property type="molecule type" value="Genomic_DNA"/>
</dbReference>
<dbReference type="InterPro" id="IPR024075">
    <property type="entry name" value="DNA-dir_RNA_pol_helix_hairp_sf"/>
</dbReference>
<evidence type="ECO:0000259" key="12">
    <source>
        <dbReference type="SMART" id="SM01311"/>
    </source>
</evidence>
<dbReference type="PANTHER" id="PTHR10102:SF0">
    <property type="entry name" value="DNA-DIRECTED RNA POLYMERASE, MITOCHONDRIAL"/>
    <property type="match status" value="1"/>
</dbReference>
<comment type="caution">
    <text evidence="13">The sequence shown here is derived from an EMBL/GenBank/DDBJ whole genome shotgun (WGS) entry which is preliminary data.</text>
</comment>
<keyword evidence="7" id="KW-0496">Mitochondrion</keyword>
<organism evidence="13 14">
    <name type="scientific">Clathrus columnatus</name>
    <dbReference type="NCBI Taxonomy" id="1419009"/>
    <lineage>
        <taxon>Eukaryota</taxon>
        <taxon>Fungi</taxon>
        <taxon>Dikarya</taxon>
        <taxon>Basidiomycota</taxon>
        <taxon>Agaricomycotina</taxon>
        <taxon>Agaricomycetes</taxon>
        <taxon>Phallomycetidae</taxon>
        <taxon>Phallales</taxon>
        <taxon>Clathraceae</taxon>
        <taxon>Clathrus</taxon>
    </lineage>
</organism>
<sequence length="1339" mass="152062">MITSGYRRGACLAPLSGPSSSKLKNASNRTNHEWIQLKVGRTYSSISKKSEAPASMLKPLPQRHRPNFVQTQTHSPADGNLTSFLLRRAQEPLTIVPIPLPDDTQSSTPLHDYFFPDTRSQDLVAIMDTCLNDCYDVPRARDIFEATKKRNKVRYLLNTQTYNKFLLAYAEMASRHELHQDEWLRETWLLFNKMEKGEERVVPNAETYVIMTLVWNRHHSSTSNVESQSPEELVRMILARDIPLASLLPCCSLVAQDEKEQNELIRLISRGLAANGHPHLVHEFTQAADDVEAIQMERSELPVVRPVLRLRPRGKVETEVQLSEDGSFTEVEPQGDAKEIVYEVPYNLRRLRQTLSKVTAANRTLGDDLWARQQLLEQSVYDVAVDRLKHEHETLEKLQNNSSSLGGRSLRAMMWDWHQKLSTRLQDDIRVLVEEETRDRSELIDRNINALKLGSFLSLLPPDKLSLIVILELMNLQGTGGIEDGMKLTRALLTVGRAVEDEYKAETSRKYGIPAPTYIPGAAQRTQSYFTSNSYEVLHARRIAARQELDSAESLRAPWSYQVRLKVGSFLVDCLMDVATVKRHTTDKKTGQRYSEEQPAFVHAYEYVRGHKLGVIKLNPAVAHRLSRDSVVETIHPRQLPMLIKPNAWLDVEDGGYLISKTTVMRYKDSLEQSVYLQEASSQGKLELVYAGLDVLSSTPWKINKEIFDVVLEVWNSGERFLKIPPSVYDEPEPIPPIDYETNPRAKANHIAKLKEWLNEKANCHSNRCNINYKLEIARVFLNEQFYFPHNMDFRGRAYPVPPHFNHMGDDLSRGLLKFGEAKPLGESGLRWLKIHLSNLHGFDKASFSERAQFTMDHLDDVYDSAEKPLSGRRWWMQADDPWQCLATCIELRAALESPDPHQFESTLPVHQDGTCNGLQHYAALGGDRQGAAQVNLDVTDRPSDVYTYVARMLDEAIEKDVAKGVEEAELIQGKITRKVVKQTVMTTVYGVTYIGAREQIERQLREKSDIPSENRYKISAYVAKRTLAAIGDLFIGAKAIQTWFTLCARLIAKSIPAERMEEASSFGQKKLKPGRISKKIMSNRLGKEQMTSVIWTTALGLPIVQPYRKVRRRQIMTNIQSVYISDPNAPSEVNATKQASAFPPNFVHSLDATHMMLTALECRSADITFAAVHDSYWTHASTIDDMSRSIRSTFVDLHSSDVLQRLETEFRVRYASHKFPVKALFQGSLLQNLREAGCDIVLPKNVEEDALNQLAAEKKISKRSSEEDESEADVEDEDKEDSDTAESESPYILPPPRSAPAPVTGRERFVNLVDLIPPLPQKGDFEVRTVKDSLYFFS</sequence>
<dbReference type="InterPro" id="IPR029262">
    <property type="entry name" value="RPOL_N"/>
</dbReference>
<dbReference type="SUPFAM" id="SSF56672">
    <property type="entry name" value="DNA/RNA polymerases"/>
    <property type="match status" value="1"/>
</dbReference>
<evidence type="ECO:0000256" key="4">
    <source>
        <dbReference type="ARBA" id="ARBA00022679"/>
    </source>
</evidence>
<dbReference type="Gene3D" id="1.10.1320.10">
    <property type="entry name" value="DNA-directed RNA polymerase, N-terminal domain"/>
    <property type="match status" value="1"/>
</dbReference>
<gene>
    <name evidence="13" type="ORF">Clacol_004615</name>
</gene>
<keyword evidence="4 10" id="KW-0808">Transferase</keyword>
<dbReference type="Pfam" id="PF00940">
    <property type="entry name" value="RNA_pol"/>
    <property type="match status" value="1"/>
</dbReference>
<keyword evidence="14" id="KW-1185">Reference proteome</keyword>
<evidence type="ECO:0000256" key="9">
    <source>
        <dbReference type="ARBA" id="ARBA00048552"/>
    </source>
</evidence>
<evidence type="ECO:0000256" key="1">
    <source>
        <dbReference type="ARBA" id="ARBA00004173"/>
    </source>
</evidence>
<keyword evidence="3 10" id="KW-0240">DNA-directed RNA polymerase</keyword>
<feature type="compositionally biased region" description="Acidic residues" evidence="11">
    <location>
        <begin position="1267"/>
        <end position="1287"/>
    </location>
</feature>
<dbReference type="Gene3D" id="1.10.287.260">
    <property type="match status" value="1"/>
</dbReference>
<dbReference type="GO" id="GO:0001018">
    <property type="term" value="F:mitochondrial promoter sequence-specific DNA binding"/>
    <property type="evidence" value="ECO:0007669"/>
    <property type="project" value="TreeGrafter"/>
</dbReference>
<dbReference type="SMART" id="SM01311">
    <property type="entry name" value="RPOL_N"/>
    <property type="match status" value="1"/>
</dbReference>
<dbReference type="Proteomes" id="UP001050691">
    <property type="component" value="Unassembled WGS sequence"/>
</dbReference>
<comment type="similarity">
    <text evidence="2 10">Belongs to the phage and mitochondrial RNA polymerase family.</text>
</comment>
<dbReference type="Gene3D" id="1.10.150.20">
    <property type="entry name" value="5' to 3' exonuclease, C-terminal subdomain"/>
    <property type="match status" value="1"/>
</dbReference>
<protein>
    <recommendedName>
        <fullName evidence="10">DNA-directed RNA polymerase</fullName>
        <ecNumber evidence="10">2.7.7.6</ecNumber>
    </recommendedName>
</protein>
<dbReference type="InterPro" id="IPR043502">
    <property type="entry name" value="DNA/RNA_pol_sf"/>
</dbReference>
<feature type="domain" description="DNA-directed RNA polymerase N-terminal" evidence="12">
    <location>
        <begin position="371"/>
        <end position="698"/>
    </location>
</feature>
<dbReference type="Pfam" id="PF14700">
    <property type="entry name" value="RPOL_N"/>
    <property type="match status" value="1"/>
</dbReference>
<keyword evidence="5 10" id="KW-0548">Nucleotidyltransferase</keyword>
<dbReference type="InterPro" id="IPR002092">
    <property type="entry name" value="DNA-dir_Rpol_phage-type"/>
</dbReference>
<keyword evidence="8 10" id="KW-0804">Transcription</keyword>
<evidence type="ECO:0000256" key="7">
    <source>
        <dbReference type="ARBA" id="ARBA00023128"/>
    </source>
</evidence>
<evidence type="ECO:0000256" key="8">
    <source>
        <dbReference type="ARBA" id="ARBA00023163"/>
    </source>
</evidence>
<evidence type="ECO:0000256" key="10">
    <source>
        <dbReference type="RuleBase" id="RU003805"/>
    </source>
</evidence>
<reference evidence="13" key="1">
    <citation type="submission" date="2021-10" db="EMBL/GenBank/DDBJ databases">
        <title>De novo Genome Assembly of Clathrus columnatus (Basidiomycota, Fungi) Using Illumina and Nanopore Sequence Data.</title>
        <authorList>
            <person name="Ogiso-Tanaka E."/>
            <person name="Itagaki H."/>
            <person name="Hosoya T."/>
            <person name="Hosaka K."/>
        </authorList>
    </citation>
    <scope>NUCLEOTIDE SEQUENCE</scope>
    <source>
        <strain evidence="13">MO-923</strain>
    </source>
</reference>
<feature type="region of interest" description="Disordered" evidence="11">
    <location>
        <begin position="1259"/>
        <end position="1305"/>
    </location>
</feature>
<dbReference type="GO" id="GO:0006390">
    <property type="term" value="P:mitochondrial transcription"/>
    <property type="evidence" value="ECO:0007669"/>
    <property type="project" value="TreeGrafter"/>
</dbReference>
<dbReference type="GO" id="GO:0034245">
    <property type="term" value="C:mitochondrial DNA-directed RNA polymerase complex"/>
    <property type="evidence" value="ECO:0007669"/>
    <property type="project" value="TreeGrafter"/>
</dbReference>
<dbReference type="FunFam" id="1.10.150.20:FF:000041">
    <property type="entry name" value="DNA-directed RNA polymerase"/>
    <property type="match status" value="1"/>
</dbReference>
<dbReference type="FunFam" id="1.10.287.280:FF:000001">
    <property type="entry name" value="DNA-directed RNA polymerase"/>
    <property type="match status" value="1"/>
</dbReference>
<comment type="catalytic activity">
    <reaction evidence="9 10">
        <text>RNA(n) + a ribonucleoside 5'-triphosphate = RNA(n+1) + diphosphate</text>
        <dbReference type="Rhea" id="RHEA:21248"/>
        <dbReference type="Rhea" id="RHEA-COMP:14527"/>
        <dbReference type="Rhea" id="RHEA-COMP:17342"/>
        <dbReference type="ChEBI" id="CHEBI:33019"/>
        <dbReference type="ChEBI" id="CHEBI:61557"/>
        <dbReference type="ChEBI" id="CHEBI:140395"/>
        <dbReference type="EC" id="2.7.7.6"/>
    </reaction>
</comment>
<dbReference type="PROSITE" id="PS00900">
    <property type="entry name" value="RNA_POL_PHAGE_1"/>
    <property type="match status" value="1"/>
</dbReference>
<evidence type="ECO:0000256" key="2">
    <source>
        <dbReference type="ARBA" id="ARBA00009493"/>
    </source>
</evidence>
<dbReference type="GO" id="GO:0003899">
    <property type="term" value="F:DNA-directed RNA polymerase activity"/>
    <property type="evidence" value="ECO:0007669"/>
    <property type="project" value="UniProtKB-EC"/>
</dbReference>
<evidence type="ECO:0000256" key="6">
    <source>
        <dbReference type="ARBA" id="ARBA00022946"/>
    </source>
</evidence>
<dbReference type="InterPro" id="IPR046950">
    <property type="entry name" value="DNA-dir_Rpol_C_phage-type"/>
</dbReference>
<dbReference type="Gene3D" id="1.25.40.10">
    <property type="entry name" value="Tetratricopeptide repeat domain"/>
    <property type="match status" value="1"/>
</dbReference>
<proteinExistence type="inferred from homology"/>
<evidence type="ECO:0000256" key="3">
    <source>
        <dbReference type="ARBA" id="ARBA00022478"/>
    </source>
</evidence>
<dbReference type="InterPro" id="IPR037159">
    <property type="entry name" value="RNA_POL_N_sf"/>
</dbReference>
<accession>A0AAV5ACE9</accession>
<keyword evidence="6" id="KW-0809">Transit peptide</keyword>
<comment type="subcellular location">
    <subcellularLocation>
        <location evidence="1">Mitochondrion</location>
    </subcellularLocation>
</comment>
<dbReference type="InterPro" id="IPR011990">
    <property type="entry name" value="TPR-like_helical_dom_sf"/>
</dbReference>
<dbReference type="PANTHER" id="PTHR10102">
    <property type="entry name" value="DNA-DIRECTED RNA POLYMERASE, MITOCHONDRIAL"/>
    <property type="match status" value="1"/>
</dbReference>